<accession>A0A2S4KRN9</accession>
<dbReference type="EMBL" id="PKSG01000779">
    <property type="protein sequence ID" value="POR32855.1"/>
    <property type="molecule type" value="Genomic_DNA"/>
</dbReference>
<keyword evidence="3" id="KW-1185">Reference proteome</keyword>
<sequence>MSSGHVKGSTVELLEPRVAPTPWYERADGWLTKERKRAGRTDVGTGQHRVKMRDVAFGCHRDGVSRSLGFPCHHAGRHETPQHAGAFLLCSQSIAARRGREEATGGGRRSTTPQTNARHLCTLPVSDSQQP</sequence>
<protein>
    <submittedName>
        <fullName evidence="2">Uncharacterized protein</fullName>
    </submittedName>
</protein>
<reference evidence="2 3" key="1">
    <citation type="submission" date="2018-01" db="EMBL/GenBank/DDBJ databases">
        <title>Harnessing the power of phylogenomics to disentangle the directionality and signatures of interkingdom host jumping in the parasitic fungal genus Tolypocladium.</title>
        <authorList>
            <person name="Quandt C.A."/>
            <person name="Patterson W."/>
            <person name="Spatafora J.W."/>
        </authorList>
    </citation>
    <scope>NUCLEOTIDE SEQUENCE [LARGE SCALE GENOMIC DNA]</scope>
    <source>
        <strain evidence="2 3">NRBC 100945</strain>
    </source>
</reference>
<organism evidence="2 3">
    <name type="scientific">Tolypocladium paradoxum</name>
    <dbReference type="NCBI Taxonomy" id="94208"/>
    <lineage>
        <taxon>Eukaryota</taxon>
        <taxon>Fungi</taxon>
        <taxon>Dikarya</taxon>
        <taxon>Ascomycota</taxon>
        <taxon>Pezizomycotina</taxon>
        <taxon>Sordariomycetes</taxon>
        <taxon>Hypocreomycetidae</taxon>
        <taxon>Hypocreales</taxon>
        <taxon>Ophiocordycipitaceae</taxon>
        <taxon>Tolypocladium</taxon>
    </lineage>
</organism>
<gene>
    <name evidence="2" type="ORF">TPAR_06941</name>
</gene>
<name>A0A2S4KRN9_9HYPO</name>
<evidence type="ECO:0000313" key="3">
    <source>
        <dbReference type="Proteomes" id="UP000237481"/>
    </source>
</evidence>
<evidence type="ECO:0000313" key="2">
    <source>
        <dbReference type="EMBL" id="POR32855.1"/>
    </source>
</evidence>
<proteinExistence type="predicted"/>
<feature type="region of interest" description="Disordered" evidence="1">
    <location>
        <begin position="98"/>
        <end position="131"/>
    </location>
</feature>
<comment type="caution">
    <text evidence="2">The sequence shown here is derived from an EMBL/GenBank/DDBJ whole genome shotgun (WGS) entry which is preliminary data.</text>
</comment>
<dbReference type="Proteomes" id="UP000237481">
    <property type="component" value="Unassembled WGS sequence"/>
</dbReference>
<dbReference type="AlphaFoldDB" id="A0A2S4KRN9"/>
<evidence type="ECO:0000256" key="1">
    <source>
        <dbReference type="SAM" id="MobiDB-lite"/>
    </source>
</evidence>